<dbReference type="InterPro" id="IPR006151">
    <property type="entry name" value="Shikm_DH/Glu-tRNA_Rdtase"/>
</dbReference>
<dbReference type="RefSeq" id="WP_337337600.1">
    <property type="nucleotide sequence ID" value="NZ_JBBDGL010000001.1"/>
</dbReference>
<dbReference type="Gene3D" id="3.30.460.30">
    <property type="entry name" value="Glutamyl-tRNA reductase, N-terminal domain"/>
    <property type="match status" value="1"/>
</dbReference>
<accession>A0ABU8LTG1</accession>
<comment type="pathway">
    <text evidence="1 8 9">Porphyrin-containing compound metabolism; protoporphyrin-IX biosynthesis; 5-aminolevulinate from L-glutamyl-tRNA(Glu): step 1/2.</text>
</comment>
<evidence type="ECO:0000256" key="7">
    <source>
        <dbReference type="ARBA" id="ARBA00047464"/>
    </source>
</evidence>
<evidence type="ECO:0000259" key="10">
    <source>
        <dbReference type="Pfam" id="PF00745"/>
    </source>
</evidence>
<keyword evidence="4 8" id="KW-0521">NADP</keyword>
<dbReference type="SUPFAM" id="SSF51735">
    <property type="entry name" value="NAD(P)-binding Rossmann-fold domains"/>
    <property type="match status" value="1"/>
</dbReference>
<comment type="miscellaneous">
    <text evidence="8">During catalysis, the active site Cys acts as a nucleophile attacking the alpha-carbonyl group of tRNA-bound glutamate with the formation of a thioester intermediate between enzyme and glutamate, and the concomitant release of tRNA(Glu). The thioester intermediate is finally reduced by direct hydride transfer from NADPH, to form the product GSA.</text>
</comment>
<feature type="binding site" evidence="8">
    <location>
        <begin position="118"/>
        <end position="120"/>
    </location>
    <ligand>
        <name>substrate</name>
    </ligand>
</feature>
<evidence type="ECO:0000256" key="6">
    <source>
        <dbReference type="ARBA" id="ARBA00023244"/>
    </source>
</evidence>
<comment type="subunit">
    <text evidence="8">Homodimer.</text>
</comment>
<dbReference type="PANTHER" id="PTHR43013:SF1">
    <property type="entry name" value="GLUTAMYL-TRNA REDUCTASE"/>
    <property type="match status" value="1"/>
</dbReference>
<comment type="function">
    <text evidence="8">Catalyzes the NADPH-dependent reduction of glutamyl-tRNA(Glu) to glutamate 1-semialdehyde (GSA).</text>
</comment>
<dbReference type="Proteomes" id="UP001368654">
    <property type="component" value="Unassembled WGS sequence"/>
</dbReference>
<dbReference type="HAMAP" id="MF_00087">
    <property type="entry name" value="Glu_tRNA_reductase"/>
    <property type="match status" value="1"/>
</dbReference>
<dbReference type="InterPro" id="IPR036343">
    <property type="entry name" value="GluRdtase_N_sf"/>
</dbReference>
<dbReference type="InterPro" id="IPR015895">
    <property type="entry name" value="4pyrrol_synth_GluRdtase_N"/>
</dbReference>
<dbReference type="Gene3D" id="3.40.50.720">
    <property type="entry name" value="NAD(P)-binding Rossmann-like Domain"/>
    <property type="match status" value="1"/>
</dbReference>
<protein>
    <recommendedName>
        <fullName evidence="3 8">Glutamyl-tRNA reductase</fullName>
        <shortName evidence="8">GluTR</shortName>
        <ecNumber evidence="3 8">1.2.1.70</ecNumber>
    </recommendedName>
</protein>
<dbReference type="NCBIfam" id="TIGR01035">
    <property type="entry name" value="hemA"/>
    <property type="match status" value="1"/>
</dbReference>
<evidence type="ECO:0000259" key="12">
    <source>
        <dbReference type="Pfam" id="PF05201"/>
    </source>
</evidence>
<comment type="caution">
    <text evidence="13">The sequence shown here is derived from an EMBL/GenBank/DDBJ whole genome shotgun (WGS) entry which is preliminary data.</text>
</comment>
<evidence type="ECO:0000256" key="1">
    <source>
        <dbReference type="ARBA" id="ARBA00005059"/>
    </source>
</evidence>
<organism evidence="13 14">
    <name type="scientific">Microbacterium marmarense</name>
    <dbReference type="NCBI Taxonomy" id="3122051"/>
    <lineage>
        <taxon>Bacteria</taxon>
        <taxon>Bacillati</taxon>
        <taxon>Actinomycetota</taxon>
        <taxon>Actinomycetes</taxon>
        <taxon>Micrococcales</taxon>
        <taxon>Microbacteriaceae</taxon>
        <taxon>Microbacterium</taxon>
    </lineage>
</organism>
<dbReference type="InterPro" id="IPR000343">
    <property type="entry name" value="4pyrrol_synth_GluRdtase"/>
</dbReference>
<dbReference type="SUPFAM" id="SSF69075">
    <property type="entry name" value="Glutamyl tRNA-reductase dimerization domain"/>
    <property type="match status" value="1"/>
</dbReference>
<evidence type="ECO:0000256" key="8">
    <source>
        <dbReference type="HAMAP-Rule" id="MF_00087"/>
    </source>
</evidence>
<feature type="binding site" evidence="8">
    <location>
        <position position="124"/>
    </location>
    <ligand>
        <name>substrate</name>
    </ligand>
</feature>
<evidence type="ECO:0000259" key="11">
    <source>
        <dbReference type="Pfam" id="PF01488"/>
    </source>
</evidence>
<evidence type="ECO:0000256" key="2">
    <source>
        <dbReference type="ARBA" id="ARBA00005916"/>
    </source>
</evidence>
<feature type="active site" description="Nucleophile" evidence="8">
    <location>
        <position position="49"/>
    </location>
</feature>
<dbReference type="EMBL" id="JBBDGL010000001">
    <property type="protein sequence ID" value="MEJ1155193.1"/>
    <property type="molecule type" value="Genomic_DNA"/>
</dbReference>
<gene>
    <name evidence="8" type="primary">hemA</name>
    <name evidence="13" type="ORF">WDU96_06220</name>
</gene>
<comment type="catalytic activity">
    <reaction evidence="7 8 9">
        <text>(S)-4-amino-5-oxopentanoate + tRNA(Glu) + NADP(+) = L-glutamyl-tRNA(Glu) + NADPH + H(+)</text>
        <dbReference type="Rhea" id="RHEA:12344"/>
        <dbReference type="Rhea" id="RHEA-COMP:9663"/>
        <dbReference type="Rhea" id="RHEA-COMP:9680"/>
        <dbReference type="ChEBI" id="CHEBI:15378"/>
        <dbReference type="ChEBI" id="CHEBI:57501"/>
        <dbReference type="ChEBI" id="CHEBI:57783"/>
        <dbReference type="ChEBI" id="CHEBI:58349"/>
        <dbReference type="ChEBI" id="CHEBI:78442"/>
        <dbReference type="ChEBI" id="CHEBI:78520"/>
        <dbReference type="EC" id="1.2.1.70"/>
    </reaction>
</comment>
<evidence type="ECO:0000256" key="5">
    <source>
        <dbReference type="ARBA" id="ARBA00023002"/>
    </source>
</evidence>
<evidence type="ECO:0000256" key="3">
    <source>
        <dbReference type="ARBA" id="ARBA00012970"/>
    </source>
</evidence>
<evidence type="ECO:0000256" key="9">
    <source>
        <dbReference type="RuleBase" id="RU000584"/>
    </source>
</evidence>
<keyword evidence="5 8" id="KW-0560">Oxidoreductase</keyword>
<name>A0ABU8LTG1_9MICO</name>
<reference evidence="13 14" key="1">
    <citation type="submission" date="2024-02" db="EMBL/GenBank/DDBJ databases">
        <authorList>
            <person name="Saticioglu I.B."/>
        </authorList>
    </citation>
    <scope>NUCLEOTIDE SEQUENCE [LARGE SCALE GENOMIC DNA]</scope>
    <source>
        <strain evidence="13 14">Mu-86</strain>
    </source>
</reference>
<sequence length="416" mass="44484">MLVLLCLTANHRNASLDILERLSIGAPQATRALVDDELFVAGAVVLATCNRFEAYLDIEEPLTGADVVAVESVVDAMATASDIPVDHLRASLEVHHGSDAVAHLFAVTSGLESIVVGEDEISGQVRRALDAAREEGTTSGELESLFQKATHTSRGVRNRIGLRGKHRSLVRLALEMASTRVADWSQANVLVVGTGKYAAVTVDAVRARGAINIGVFSPSGRASAFAARYALAPREDFAEAAALADIVITCTTDAVVHANAFVPGRRVLVIDLGLPRNVDPEVGQVDGVDLLDLETIRLHAPLEQFRAHDDARAIVGDAANEFTADRLAGPAITALRQEVLGVLDTEIARARKRGASEEVESALRHFAGVLLHSPSVRIRELAVEGRLEEVRMALQVLHGRTVEEPDVDDAVWHHAG</sequence>
<evidence type="ECO:0000313" key="13">
    <source>
        <dbReference type="EMBL" id="MEJ1155193.1"/>
    </source>
</evidence>
<dbReference type="InterPro" id="IPR036453">
    <property type="entry name" value="GluRdtase_dimer_dom_sf"/>
</dbReference>
<evidence type="ECO:0000256" key="4">
    <source>
        <dbReference type="ARBA" id="ARBA00022857"/>
    </source>
</evidence>
<keyword evidence="14" id="KW-1185">Reference proteome</keyword>
<feature type="binding site" evidence="8">
    <location>
        <begin position="193"/>
        <end position="198"/>
    </location>
    <ligand>
        <name>NADP(+)</name>
        <dbReference type="ChEBI" id="CHEBI:58349"/>
    </ligand>
</feature>
<comment type="similarity">
    <text evidence="2 8 9">Belongs to the glutamyl-tRNA reductase family.</text>
</comment>
<dbReference type="NCBIfam" id="NF000750">
    <property type="entry name" value="PRK00045.3-4"/>
    <property type="match status" value="1"/>
</dbReference>
<feature type="domain" description="Tetrapyrrole biosynthesis glutamyl-tRNA reductase dimerisation" evidence="10">
    <location>
        <begin position="311"/>
        <end position="397"/>
    </location>
</feature>
<feature type="domain" description="Quinate/shikimate 5-dehydrogenase/glutamyl-tRNA reductase" evidence="11">
    <location>
        <begin position="175"/>
        <end position="295"/>
    </location>
</feature>
<dbReference type="PIRSF" id="PIRSF000445">
    <property type="entry name" value="4pyrrol_synth_GluRdtase"/>
    <property type="match status" value="1"/>
</dbReference>
<dbReference type="Pfam" id="PF01488">
    <property type="entry name" value="Shikimate_DH"/>
    <property type="match status" value="1"/>
</dbReference>
<feature type="site" description="Important for activity" evidence="8">
    <location>
        <position position="103"/>
    </location>
</feature>
<dbReference type="GO" id="GO:0008883">
    <property type="term" value="F:glutamyl-tRNA reductase activity"/>
    <property type="evidence" value="ECO:0007669"/>
    <property type="project" value="UniProtKB-EC"/>
</dbReference>
<dbReference type="Pfam" id="PF00745">
    <property type="entry name" value="GlutR_dimer"/>
    <property type="match status" value="1"/>
</dbReference>
<comment type="domain">
    <text evidence="8">Possesses an unusual extended V-shaped dimeric structure with each monomer consisting of three distinct domains arranged along a curved 'spinal' alpha-helix. The N-terminal catalytic domain specifically recognizes the glutamate moiety of the substrate. The second domain is the NADPH-binding domain, and the third C-terminal domain is responsible for dimerization.</text>
</comment>
<dbReference type="Pfam" id="PF05201">
    <property type="entry name" value="GlutR_N"/>
    <property type="match status" value="1"/>
</dbReference>
<keyword evidence="6 8" id="KW-0627">Porphyrin biosynthesis</keyword>
<proteinExistence type="inferred from homology"/>
<evidence type="ECO:0000313" key="14">
    <source>
        <dbReference type="Proteomes" id="UP001368654"/>
    </source>
</evidence>
<dbReference type="InterPro" id="IPR036291">
    <property type="entry name" value="NAD(P)-bd_dom_sf"/>
</dbReference>
<feature type="binding site" evidence="8">
    <location>
        <begin position="48"/>
        <end position="51"/>
    </location>
    <ligand>
        <name>substrate</name>
    </ligand>
</feature>
<dbReference type="PANTHER" id="PTHR43013">
    <property type="entry name" value="GLUTAMYL-TRNA REDUCTASE"/>
    <property type="match status" value="1"/>
</dbReference>
<dbReference type="SUPFAM" id="SSF69742">
    <property type="entry name" value="Glutamyl tRNA-reductase catalytic, N-terminal domain"/>
    <property type="match status" value="1"/>
</dbReference>
<dbReference type="InterPro" id="IPR015896">
    <property type="entry name" value="4pyrrol_synth_GluRdtase_dimer"/>
</dbReference>
<feature type="binding site" evidence="8">
    <location>
        <position position="113"/>
    </location>
    <ligand>
        <name>substrate</name>
    </ligand>
</feature>
<dbReference type="EC" id="1.2.1.70" evidence="3 8"/>
<feature type="domain" description="Glutamyl-tRNA reductase N-terminal" evidence="12">
    <location>
        <begin position="8"/>
        <end position="158"/>
    </location>
</feature>